<dbReference type="EMBL" id="HAEG01015150">
    <property type="protein sequence ID" value="SBR99446.1"/>
    <property type="molecule type" value="Transcribed_RNA"/>
</dbReference>
<evidence type="ECO:0000313" key="1">
    <source>
        <dbReference type="EMBL" id="SBR58579.1"/>
    </source>
</evidence>
<gene>
    <name evidence="1" type="primary">Nfu_g_1_002027</name>
</gene>
<feature type="non-terminal residue" evidence="1">
    <location>
        <position position="47"/>
    </location>
</feature>
<protein>
    <submittedName>
        <fullName evidence="1">Uncharacterized protein</fullName>
    </submittedName>
</protein>
<name>A0A1A8MQ51_9TELE</name>
<reference evidence="1" key="1">
    <citation type="submission" date="2016-05" db="EMBL/GenBank/DDBJ databases">
        <authorList>
            <person name="Lavstsen T."/>
            <person name="Jespersen J.S."/>
        </authorList>
    </citation>
    <scope>NUCLEOTIDE SEQUENCE</scope>
    <source>
        <tissue evidence="1">Brain</tissue>
    </source>
</reference>
<reference evidence="1" key="2">
    <citation type="submission" date="2016-06" db="EMBL/GenBank/DDBJ databases">
        <title>The genome of a short-lived fish provides insights into sex chromosome evolution and the genetic control of aging.</title>
        <authorList>
            <person name="Reichwald K."/>
            <person name="Felder M."/>
            <person name="Petzold A."/>
            <person name="Koch P."/>
            <person name="Groth M."/>
            <person name="Platzer M."/>
        </authorList>
    </citation>
    <scope>NUCLEOTIDE SEQUENCE</scope>
    <source>
        <tissue evidence="1">Brain</tissue>
    </source>
</reference>
<accession>A0A1A8MQ51</accession>
<feature type="non-terminal residue" evidence="1">
    <location>
        <position position="1"/>
    </location>
</feature>
<dbReference type="EMBL" id="HAEF01017420">
    <property type="protein sequence ID" value="SBR58579.1"/>
    <property type="molecule type" value="Transcribed_RNA"/>
</dbReference>
<proteinExistence type="predicted"/>
<organism evidence="1">
    <name type="scientific">Nothobranchius pienaari</name>
    <dbReference type="NCBI Taxonomy" id="704102"/>
    <lineage>
        <taxon>Eukaryota</taxon>
        <taxon>Metazoa</taxon>
        <taxon>Chordata</taxon>
        <taxon>Craniata</taxon>
        <taxon>Vertebrata</taxon>
        <taxon>Euteleostomi</taxon>
        <taxon>Actinopterygii</taxon>
        <taxon>Neopterygii</taxon>
        <taxon>Teleostei</taxon>
        <taxon>Neoteleostei</taxon>
        <taxon>Acanthomorphata</taxon>
        <taxon>Ovalentaria</taxon>
        <taxon>Atherinomorphae</taxon>
        <taxon>Cyprinodontiformes</taxon>
        <taxon>Nothobranchiidae</taxon>
        <taxon>Nothobranchius</taxon>
    </lineage>
</organism>
<dbReference type="AlphaFoldDB" id="A0A1A8MQ51"/>
<sequence length="47" mass="5536">KATISPSLERQIHLLHYMVIFSCTSVVWDANPCCNYSLVHWRLLEIF</sequence>